<keyword evidence="4" id="KW-0255">Endonuclease</keyword>
<keyword evidence="3" id="KW-0378">Hydrolase</keyword>
<dbReference type="InterPro" id="IPR044925">
    <property type="entry name" value="His-Me_finger_sf"/>
</dbReference>
<keyword evidence="2" id="KW-0540">Nuclease</keyword>
<evidence type="ECO:0000256" key="2">
    <source>
        <dbReference type="ARBA" id="ARBA00022722"/>
    </source>
</evidence>
<dbReference type="Proteomes" id="UP000438760">
    <property type="component" value="Unassembled WGS sequence"/>
</dbReference>
<evidence type="ECO:0000313" key="4">
    <source>
        <dbReference type="EMBL" id="MTG99279.1"/>
    </source>
</evidence>
<dbReference type="EMBL" id="WMJX01000056">
    <property type="protein sequence ID" value="MTG99279.1"/>
    <property type="molecule type" value="Genomic_DNA"/>
</dbReference>
<dbReference type="AlphaFoldDB" id="A0A6I3LI61"/>
<dbReference type="PANTHER" id="PTHR33607">
    <property type="entry name" value="ENDONUCLEASE-1"/>
    <property type="match status" value="1"/>
</dbReference>
<dbReference type="InterPro" id="IPR007346">
    <property type="entry name" value="Endonuclease-I"/>
</dbReference>
<sequence>MALYSALADLVKKTHHQTLGYTNKLWEAMSITDLVPNTNEVYLIYGHPGVKNGVQAFSRNKANHGGNKGQWNREHTYARALGTPNLKGNEKANSDVHHLRPADVEWNGKRDNEKFAKGSGLSGPVSGGWYPGDEWKGDVARMMMYMYLNYDNQCLPTGVAIGPTNKVDPKMVDMLLDWNAEDKVSDMEKKRNEYHGGNHQYSQGNRNPFIDNPYLATQIWGGKPAENLWK</sequence>
<evidence type="ECO:0000313" key="5">
    <source>
        <dbReference type="Proteomes" id="UP000438760"/>
    </source>
</evidence>
<dbReference type="Pfam" id="PF04231">
    <property type="entry name" value="Endonuclease_1"/>
    <property type="match status" value="1"/>
</dbReference>
<reference evidence="4 5" key="1">
    <citation type="submission" date="2019-11" db="EMBL/GenBank/DDBJ databases">
        <title>Genome of Strain BIT-d1.</title>
        <authorList>
            <person name="Yang Y."/>
        </authorList>
    </citation>
    <scope>NUCLEOTIDE SEQUENCE [LARGE SCALE GENOMIC DNA]</scope>
    <source>
        <strain evidence="4 5">BIT-d1</strain>
    </source>
</reference>
<gene>
    <name evidence="4" type="ORF">GJV76_14290</name>
</gene>
<comment type="similarity">
    <text evidence="1">Belongs to the EndA/NucM nuclease family.</text>
</comment>
<evidence type="ECO:0000256" key="1">
    <source>
        <dbReference type="ARBA" id="ARBA00006429"/>
    </source>
</evidence>
<name>A0A6I3LI61_9FLAO</name>
<dbReference type="GO" id="GO:0016787">
    <property type="term" value="F:hydrolase activity"/>
    <property type="evidence" value="ECO:0007669"/>
    <property type="project" value="UniProtKB-KW"/>
</dbReference>
<keyword evidence="5" id="KW-1185">Reference proteome</keyword>
<comment type="caution">
    <text evidence="4">The sequence shown here is derived from an EMBL/GenBank/DDBJ whole genome shotgun (WGS) entry which is preliminary data.</text>
</comment>
<accession>A0A6I3LI61</accession>
<protein>
    <submittedName>
        <fullName evidence="4">Endonuclease</fullName>
    </submittedName>
</protein>
<organism evidence="4 5">
    <name type="scientific">Myroides albus</name>
    <dbReference type="NCBI Taxonomy" id="2562892"/>
    <lineage>
        <taxon>Bacteria</taxon>
        <taxon>Pseudomonadati</taxon>
        <taxon>Bacteroidota</taxon>
        <taxon>Flavobacteriia</taxon>
        <taxon>Flavobacteriales</taxon>
        <taxon>Flavobacteriaceae</taxon>
        <taxon>Myroides</taxon>
    </lineage>
</organism>
<dbReference type="OrthoDB" id="5500612at2"/>
<evidence type="ECO:0000256" key="3">
    <source>
        <dbReference type="ARBA" id="ARBA00022801"/>
    </source>
</evidence>
<dbReference type="SUPFAM" id="SSF54060">
    <property type="entry name" value="His-Me finger endonucleases"/>
    <property type="match status" value="1"/>
</dbReference>
<proteinExistence type="inferred from homology"/>
<dbReference type="GO" id="GO:0004519">
    <property type="term" value="F:endonuclease activity"/>
    <property type="evidence" value="ECO:0007669"/>
    <property type="project" value="UniProtKB-KW"/>
</dbReference>
<dbReference type="PANTHER" id="PTHR33607:SF2">
    <property type="entry name" value="ENDONUCLEASE-1"/>
    <property type="match status" value="1"/>
</dbReference>